<proteinExistence type="predicted"/>
<dbReference type="RefSeq" id="WP_158067835.1">
    <property type="nucleotide sequence ID" value="NZ_CP042829.1"/>
</dbReference>
<keyword evidence="1" id="KW-1133">Transmembrane helix</keyword>
<evidence type="ECO:0008006" key="4">
    <source>
        <dbReference type="Google" id="ProtNLM"/>
    </source>
</evidence>
<reference evidence="2 3" key="1">
    <citation type="submission" date="2019-10" db="EMBL/GenBank/DDBJ databases">
        <title>Thermopilla bonchosmolovskayae gen. nov., sp. nov., a moderately thermophilic Chloroflexi bacterium from a Chukotka hot spring (Arctic, Russia), representing a novel classis Thermopillaia, which include previously uncultivated lineage OLB14.</title>
        <authorList>
            <person name="Kochetkova T.V."/>
            <person name="Zayulina K.S."/>
            <person name="Zhigarkov V.S."/>
            <person name="Minaev N.V."/>
            <person name="Novikov A."/>
            <person name="Toshchakov S.V."/>
            <person name="Elcheninov A.G."/>
            <person name="Kublanov I.V."/>
        </authorList>
    </citation>
    <scope>NUCLEOTIDE SEQUENCE [LARGE SCALE GENOMIC DNA]</scope>
    <source>
        <strain evidence="2 3">3753O</strain>
    </source>
</reference>
<sequence>MPEPAQRFGFRWRRAGAAALGLMTLGLLILAGAVAAAAWLDGKFTAALVALPLLLAAAFTAAMAAKLPAAVVCPTALGLAVDFPVALSSVIPWGEIEAAAVAHHPWWHGLGIRLIGAGGVALATAPGPAAELVLRHPQRVTIIPPVARVRARRLRLTVDDPAGLVETVTSRSFP</sequence>
<gene>
    <name evidence="2" type="ORF">Tbon_11510</name>
</gene>
<dbReference type="EMBL" id="CP042829">
    <property type="protein sequence ID" value="QFG03887.1"/>
    <property type="molecule type" value="Genomic_DNA"/>
</dbReference>
<accession>A0ABX6C3N2</accession>
<feature type="transmembrane region" description="Helical" evidence="1">
    <location>
        <begin position="45"/>
        <end position="65"/>
    </location>
</feature>
<protein>
    <recommendedName>
        <fullName evidence="4">DUF58 domain-containing protein</fullName>
    </recommendedName>
</protein>
<keyword evidence="1" id="KW-0472">Membrane</keyword>
<name>A0ABX6C3N2_9CHLR</name>
<evidence type="ECO:0000256" key="1">
    <source>
        <dbReference type="SAM" id="Phobius"/>
    </source>
</evidence>
<evidence type="ECO:0000313" key="2">
    <source>
        <dbReference type="EMBL" id="QFG03887.1"/>
    </source>
</evidence>
<organism evidence="2 3">
    <name type="scientific">Tepidiforma bonchosmolovskayae</name>
    <dbReference type="NCBI Taxonomy" id="2601677"/>
    <lineage>
        <taxon>Bacteria</taxon>
        <taxon>Bacillati</taxon>
        <taxon>Chloroflexota</taxon>
        <taxon>Tepidiformia</taxon>
        <taxon>Tepidiformales</taxon>
        <taxon>Tepidiformaceae</taxon>
        <taxon>Tepidiforma</taxon>
    </lineage>
</organism>
<keyword evidence="1" id="KW-0812">Transmembrane</keyword>
<evidence type="ECO:0000313" key="3">
    <source>
        <dbReference type="Proteomes" id="UP000326331"/>
    </source>
</evidence>
<dbReference type="Proteomes" id="UP000326331">
    <property type="component" value="Chromosome"/>
</dbReference>
<keyword evidence="3" id="KW-1185">Reference proteome</keyword>